<evidence type="ECO:0000313" key="2">
    <source>
        <dbReference type="Proteomes" id="UP001163324"/>
    </source>
</evidence>
<gene>
    <name evidence="1" type="ORF">N3K66_007870</name>
</gene>
<reference evidence="1" key="1">
    <citation type="submission" date="2022-10" db="EMBL/GenBank/DDBJ databases">
        <title>Complete Genome of Trichothecium roseum strain YXFP-22015, a Plant Pathogen Isolated from Citrus.</title>
        <authorList>
            <person name="Wang Y."/>
            <person name="Zhu L."/>
        </authorList>
    </citation>
    <scope>NUCLEOTIDE SEQUENCE</scope>
    <source>
        <strain evidence="1">YXFP-22015</strain>
    </source>
</reference>
<evidence type="ECO:0000313" key="1">
    <source>
        <dbReference type="EMBL" id="KAI9896848.1"/>
    </source>
</evidence>
<name>A0ACC0URX4_9HYPO</name>
<dbReference type="Proteomes" id="UP001163324">
    <property type="component" value="Chromosome 8"/>
</dbReference>
<sequence length="528" mass="57632">MGLKHLAMAALAGTASAKLPKISMKGQKFFYENGTQFFMKGIAYQEEIPNKGGDTESNEYKDPLADVDLCKRDVPLLEELGINTIRTYAINPKADHSGCMKLLEEAGIYVISDLSQPALSIKRDAPAWDTDLLQRYTDVVDELVQYQNVIGFFAGNEVSDASNNTEASAYVKAALRDTKKHIKDQDYRWMGVGYASNDHPDIREEIATYFNCGKDEEATDYWGYNIYSWCGKSDMQKSGYSDQAKFFKDYGVPVFFAEYGCNVPDGAAGRIFQETGALYNDEMTEVFSGGLVYMYHQEENDYGVVKITKDGKAEKQDDFKFLKQEHAKADPKGVEMDDYKADGSNRETCPEIGKVWRANSVLPPTPDKSLCDCMVAASECGPSDSLKPKNYGDIFSYICAEEPELCTHINGNATTGVYGAYSMCNAEAKLTYVLGAYAAKVGGSDSCDHDGKAQSKKDTSGDKCSSALESASKVNDEVATATAVVDASEDKAEDDESFGVLSSPMTSIFSVGLYMTVALGAGAAMVAL</sequence>
<comment type="caution">
    <text evidence="1">The sequence shown here is derived from an EMBL/GenBank/DDBJ whole genome shotgun (WGS) entry which is preliminary data.</text>
</comment>
<proteinExistence type="predicted"/>
<keyword evidence="2" id="KW-1185">Reference proteome</keyword>
<organism evidence="1 2">
    <name type="scientific">Trichothecium roseum</name>
    <dbReference type="NCBI Taxonomy" id="47278"/>
    <lineage>
        <taxon>Eukaryota</taxon>
        <taxon>Fungi</taxon>
        <taxon>Dikarya</taxon>
        <taxon>Ascomycota</taxon>
        <taxon>Pezizomycotina</taxon>
        <taxon>Sordariomycetes</taxon>
        <taxon>Hypocreomycetidae</taxon>
        <taxon>Hypocreales</taxon>
        <taxon>Hypocreales incertae sedis</taxon>
        <taxon>Trichothecium</taxon>
    </lineage>
</organism>
<accession>A0ACC0URX4</accession>
<dbReference type="EMBL" id="CM047947">
    <property type="protein sequence ID" value="KAI9896848.1"/>
    <property type="molecule type" value="Genomic_DNA"/>
</dbReference>
<protein>
    <submittedName>
        <fullName evidence="1">Uncharacterized protein</fullName>
    </submittedName>
</protein>